<gene>
    <name evidence="2" type="ORF">INF20_05890</name>
</gene>
<dbReference type="Pfam" id="PF16938">
    <property type="entry name" value="Phage_holin_Dp1"/>
    <property type="match status" value="1"/>
</dbReference>
<sequence>MSNKTYDILKWIAALVLPALATLVIALAGIWGLPYGEAVGATITAVDAFLGTVLGISSKNYQAGTDETNAGE</sequence>
<evidence type="ECO:0000313" key="2">
    <source>
        <dbReference type="EMBL" id="MBE5035804.1"/>
    </source>
</evidence>
<evidence type="ECO:0000313" key="3">
    <source>
        <dbReference type="Proteomes" id="UP001516588"/>
    </source>
</evidence>
<organism evidence="2 3">
    <name type="scientific">Gallibacter intestinalis</name>
    <dbReference type="NCBI Taxonomy" id="2779356"/>
    <lineage>
        <taxon>Bacteria</taxon>
        <taxon>Bacillati</taxon>
        <taxon>Bacillota</taxon>
        <taxon>Clostridia</taxon>
        <taxon>Eubacteriales</taxon>
        <taxon>Eubacteriaceae</taxon>
        <taxon>Gallibacter</taxon>
    </lineage>
</organism>
<reference evidence="2 3" key="1">
    <citation type="submission" date="2020-10" db="EMBL/GenBank/DDBJ databases">
        <title>ChiBAC.</title>
        <authorList>
            <person name="Zenner C."/>
            <person name="Hitch T.C.A."/>
            <person name="Clavel T."/>
        </authorList>
    </citation>
    <scope>NUCLEOTIDE SEQUENCE [LARGE SCALE GENOMIC DNA]</scope>
    <source>
        <strain evidence="2 3">DSM 108706</strain>
    </source>
</reference>
<proteinExistence type="predicted"/>
<keyword evidence="3" id="KW-1185">Reference proteome</keyword>
<dbReference type="InterPro" id="IPR031612">
    <property type="entry name" value="Phage_holin_Dp1"/>
</dbReference>
<protein>
    <submittedName>
        <fullName evidence="2">Phage holin</fullName>
    </submittedName>
</protein>
<evidence type="ECO:0000256" key="1">
    <source>
        <dbReference type="SAM" id="Phobius"/>
    </source>
</evidence>
<accession>A0ABR9QY50</accession>
<dbReference type="RefSeq" id="WP_226385452.1">
    <property type="nucleotide sequence ID" value="NZ_JADCKA010000009.1"/>
</dbReference>
<dbReference type="Proteomes" id="UP001516588">
    <property type="component" value="Unassembled WGS sequence"/>
</dbReference>
<keyword evidence="1" id="KW-0812">Transmembrane</keyword>
<dbReference type="EMBL" id="JADCKA010000009">
    <property type="protein sequence ID" value="MBE5035804.1"/>
    <property type="molecule type" value="Genomic_DNA"/>
</dbReference>
<comment type="caution">
    <text evidence="2">The sequence shown here is derived from an EMBL/GenBank/DDBJ whole genome shotgun (WGS) entry which is preliminary data.</text>
</comment>
<keyword evidence="1" id="KW-0472">Membrane</keyword>
<feature type="transmembrane region" description="Helical" evidence="1">
    <location>
        <begin position="38"/>
        <end position="56"/>
    </location>
</feature>
<name>A0ABR9QY50_9FIRM</name>
<keyword evidence="1" id="KW-1133">Transmembrane helix</keyword>
<feature type="transmembrane region" description="Helical" evidence="1">
    <location>
        <begin position="12"/>
        <end position="32"/>
    </location>
</feature>